<dbReference type="RefSeq" id="WP_232506068.1">
    <property type="nucleotide sequence ID" value="NZ_FOFA01000001.1"/>
</dbReference>
<evidence type="ECO:0000256" key="3">
    <source>
        <dbReference type="ARBA" id="ARBA00022729"/>
    </source>
</evidence>
<protein>
    <recommendedName>
        <fullName evidence="2">glycerophosphodiester phosphodiesterase</fullName>
        <ecNumber evidence="2">3.1.4.46</ecNumber>
    </recommendedName>
</protein>
<evidence type="ECO:0000259" key="7">
    <source>
        <dbReference type="PROSITE" id="PS51704"/>
    </source>
</evidence>
<dbReference type="GO" id="GO:0042597">
    <property type="term" value="C:periplasmic space"/>
    <property type="evidence" value="ECO:0007669"/>
    <property type="project" value="TreeGrafter"/>
</dbReference>
<evidence type="ECO:0000313" key="8">
    <source>
        <dbReference type="EMBL" id="SEP78022.1"/>
    </source>
</evidence>
<dbReference type="Pfam" id="PF03009">
    <property type="entry name" value="GDPD"/>
    <property type="match status" value="1"/>
</dbReference>
<dbReference type="InterPro" id="IPR017946">
    <property type="entry name" value="PLC-like_Pdiesterase_TIM-brl"/>
</dbReference>
<organism evidence="8 9">
    <name type="scientific">Microlunatus flavus</name>
    <dbReference type="NCBI Taxonomy" id="1036181"/>
    <lineage>
        <taxon>Bacteria</taxon>
        <taxon>Bacillati</taxon>
        <taxon>Actinomycetota</taxon>
        <taxon>Actinomycetes</taxon>
        <taxon>Propionibacteriales</taxon>
        <taxon>Propionibacteriaceae</taxon>
        <taxon>Microlunatus</taxon>
    </lineage>
</organism>
<dbReference type="EC" id="3.1.4.46" evidence="2"/>
<dbReference type="Gene3D" id="3.20.20.190">
    <property type="entry name" value="Phosphatidylinositol (PI) phosphodiesterase"/>
    <property type="match status" value="1"/>
</dbReference>
<dbReference type="AlphaFoldDB" id="A0A1H9AMH8"/>
<comment type="catalytic activity">
    <reaction evidence="6">
        <text>a sn-glycero-3-phosphodiester + H2O = an alcohol + sn-glycerol 3-phosphate + H(+)</text>
        <dbReference type="Rhea" id="RHEA:12969"/>
        <dbReference type="ChEBI" id="CHEBI:15377"/>
        <dbReference type="ChEBI" id="CHEBI:15378"/>
        <dbReference type="ChEBI" id="CHEBI:30879"/>
        <dbReference type="ChEBI" id="CHEBI:57597"/>
        <dbReference type="ChEBI" id="CHEBI:83408"/>
        <dbReference type="EC" id="3.1.4.46"/>
    </reaction>
</comment>
<reference evidence="9" key="1">
    <citation type="submission" date="2016-10" db="EMBL/GenBank/DDBJ databases">
        <authorList>
            <person name="Varghese N."/>
            <person name="Submissions S."/>
        </authorList>
    </citation>
    <scope>NUCLEOTIDE SEQUENCE [LARGE SCALE GENOMIC DNA]</scope>
    <source>
        <strain evidence="9">CGMCC 4.6856</strain>
    </source>
</reference>
<dbReference type="PANTHER" id="PTHR43620:SF7">
    <property type="entry name" value="GLYCEROPHOSPHODIESTER PHOSPHODIESTERASE GDPD5-RELATED"/>
    <property type="match status" value="1"/>
</dbReference>
<proteinExistence type="inferred from homology"/>
<keyword evidence="4" id="KW-0319">Glycerol metabolism</keyword>
<evidence type="ECO:0000256" key="6">
    <source>
        <dbReference type="ARBA" id="ARBA00047512"/>
    </source>
</evidence>
<comment type="similarity">
    <text evidence="1">Belongs to the glycerophosphoryl diester phosphodiesterase family.</text>
</comment>
<dbReference type="STRING" id="1036181.SAMN05421756_101665"/>
<dbReference type="SUPFAM" id="SSF51695">
    <property type="entry name" value="PLC-like phosphodiesterases"/>
    <property type="match status" value="1"/>
</dbReference>
<name>A0A1H9AMH8_9ACTN</name>
<dbReference type="GO" id="GO:0006629">
    <property type="term" value="P:lipid metabolic process"/>
    <property type="evidence" value="ECO:0007669"/>
    <property type="project" value="InterPro"/>
</dbReference>
<dbReference type="EMBL" id="FOFA01000001">
    <property type="protein sequence ID" value="SEP78022.1"/>
    <property type="molecule type" value="Genomic_DNA"/>
</dbReference>
<dbReference type="PANTHER" id="PTHR43620">
    <property type="entry name" value="GLYCEROPHOSPHORYL DIESTER PHOSPHODIESTERASE"/>
    <property type="match status" value="1"/>
</dbReference>
<keyword evidence="5" id="KW-0378">Hydrolase</keyword>
<keyword evidence="9" id="KW-1185">Reference proteome</keyword>
<dbReference type="InterPro" id="IPR030395">
    <property type="entry name" value="GP_PDE_dom"/>
</dbReference>
<dbReference type="GO" id="GO:0008889">
    <property type="term" value="F:glycerophosphodiester phosphodiesterase activity"/>
    <property type="evidence" value="ECO:0007669"/>
    <property type="project" value="UniProtKB-EC"/>
</dbReference>
<accession>A0A1H9AMH8</accession>
<feature type="domain" description="GP-PDE" evidence="7">
    <location>
        <begin position="1"/>
        <end position="323"/>
    </location>
</feature>
<gene>
    <name evidence="8" type="ORF">SAMN05421756_101665</name>
</gene>
<evidence type="ECO:0000256" key="1">
    <source>
        <dbReference type="ARBA" id="ARBA00007277"/>
    </source>
</evidence>
<dbReference type="GO" id="GO:0006071">
    <property type="term" value="P:glycerol metabolic process"/>
    <property type="evidence" value="ECO:0007669"/>
    <property type="project" value="UniProtKB-KW"/>
</dbReference>
<evidence type="ECO:0000256" key="5">
    <source>
        <dbReference type="ARBA" id="ARBA00022801"/>
    </source>
</evidence>
<evidence type="ECO:0000256" key="2">
    <source>
        <dbReference type="ARBA" id="ARBA00012247"/>
    </source>
</evidence>
<sequence length="331" mass="35737">MAHRGASGYLPEHTLAAYELAFAQGADVVEPDLVMTADGVLVVRHENEIGETTDVARRPRFADRRTTKVVDGHVCTGWFAEDFTLEELKTLRAVERLPHLRPGSSAFDGAFGLVTFDELLQLAARSRTTDGRPVGLLVEVKHATYLGSIGLDPVPAILAALEAAGHTSVDAPVMLQSFETTCLRRLAEQSDVRIGQLVEVCEGPYDQTAAGTPQTWRDLLSAPGLAEISRYADAVGLEKELIIPRDADGWLLAPSPVTHRAHDVGLEVFGWTFRGENGFLPLDFRRGSDPSAQGDLAGEIAVHLAAGMDSVITDHPDLARIARHEKVLVAA</sequence>
<evidence type="ECO:0000256" key="4">
    <source>
        <dbReference type="ARBA" id="ARBA00022798"/>
    </source>
</evidence>
<evidence type="ECO:0000313" key="9">
    <source>
        <dbReference type="Proteomes" id="UP000198504"/>
    </source>
</evidence>
<dbReference type="PROSITE" id="PS51704">
    <property type="entry name" value="GP_PDE"/>
    <property type="match status" value="1"/>
</dbReference>
<keyword evidence="3" id="KW-0732">Signal</keyword>
<dbReference type="Proteomes" id="UP000198504">
    <property type="component" value="Unassembled WGS sequence"/>
</dbReference>